<organism evidence="10 11">
    <name type="scientific">Limnohabitans curvus</name>
    <dbReference type="NCBI Taxonomy" id="323423"/>
    <lineage>
        <taxon>Bacteria</taxon>
        <taxon>Pseudomonadati</taxon>
        <taxon>Pseudomonadota</taxon>
        <taxon>Betaproteobacteria</taxon>
        <taxon>Burkholderiales</taxon>
        <taxon>Comamonadaceae</taxon>
        <taxon>Limnohabitans</taxon>
    </lineage>
</organism>
<dbReference type="Proteomes" id="UP000251341">
    <property type="component" value="Unassembled WGS sequence"/>
</dbReference>
<evidence type="ECO:0000313" key="10">
    <source>
        <dbReference type="EMBL" id="PUE59064.1"/>
    </source>
</evidence>
<dbReference type="InterPro" id="IPR038731">
    <property type="entry name" value="RgtA/B/C-like"/>
</dbReference>
<reference evidence="10 11" key="1">
    <citation type="submission" date="2017-04" db="EMBL/GenBank/DDBJ databases">
        <title>Unexpected and diverse lifestyles within the genus Limnohabitans.</title>
        <authorList>
            <person name="Kasalicky V."/>
            <person name="Mehrshad M."/>
            <person name="Andrei S.-A."/>
            <person name="Salcher M."/>
            <person name="Kratochvilova H."/>
            <person name="Simek K."/>
            <person name="Ghai R."/>
        </authorList>
    </citation>
    <scope>NUCLEOTIDE SEQUENCE [LARGE SCALE GENOMIC DNA]</scope>
    <source>
        <strain evidence="10 11">MWH-C5</strain>
    </source>
</reference>
<feature type="transmembrane region" description="Helical" evidence="8">
    <location>
        <begin position="192"/>
        <end position="212"/>
    </location>
</feature>
<feature type="transmembrane region" description="Helical" evidence="8">
    <location>
        <begin position="161"/>
        <end position="186"/>
    </location>
</feature>
<evidence type="ECO:0000313" key="11">
    <source>
        <dbReference type="Proteomes" id="UP000251341"/>
    </source>
</evidence>
<evidence type="ECO:0000256" key="1">
    <source>
        <dbReference type="ARBA" id="ARBA00004651"/>
    </source>
</evidence>
<feature type="transmembrane region" description="Helical" evidence="8">
    <location>
        <begin position="12"/>
        <end position="29"/>
    </location>
</feature>
<feature type="transmembrane region" description="Helical" evidence="8">
    <location>
        <begin position="115"/>
        <end position="140"/>
    </location>
</feature>
<dbReference type="EMBL" id="NESP01000001">
    <property type="protein sequence ID" value="PUE59064.1"/>
    <property type="molecule type" value="Genomic_DNA"/>
</dbReference>
<comment type="caution">
    <text evidence="10">The sequence shown here is derived from an EMBL/GenBank/DDBJ whole genome shotgun (WGS) entry which is preliminary data.</text>
</comment>
<keyword evidence="2" id="KW-1003">Cell membrane</keyword>
<evidence type="ECO:0000256" key="6">
    <source>
        <dbReference type="ARBA" id="ARBA00022989"/>
    </source>
</evidence>
<evidence type="ECO:0000256" key="4">
    <source>
        <dbReference type="ARBA" id="ARBA00022679"/>
    </source>
</evidence>
<dbReference type="GO" id="GO:0009103">
    <property type="term" value="P:lipopolysaccharide biosynthetic process"/>
    <property type="evidence" value="ECO:0007669"/>
    <property type="project" value="UniProtKB-ARBA"/>
</dbReference>
<dbReference type="GO" id="GO:0005886">
    <property type="term" value="C:plasma membrane"/>
    <property type="evidence" value="ECO:0007669"/>
    <property type="project" value="UniProtKB-SubCell"/>
</dbReference>
<sequence length="513" mass="58462">MNAPLSPSLIRLLLWTGVLSLLVRTWIGVTFPITGDEAYFYWWGVYPDWGYYDHPPMAGWAIAAMLKLFGDTTFAMRIPALLLPTALGAALWWGFSNVDREKTAWAIVLFWLTPINWLNALITTDTPLIFWSVLSICALVRAEQRAHQDRNTYALHALSGLFLGLGFLSKYFAVVIGFAYFVYFMAFRRERWLGLALLVLAATPGPLVNLWWNMGHGWANIMFNVYNRNQGEVFAWHKPALYLLTWAYLLTPGFVWFAWKERTAMVAFTRQHKLLATLIVVPLAFFALIALKKVVGLHWVLNFYPLFFAWLAFALPLAQIKRTSQWMAVFLGVHLVALAAMYSTQLSDWKSVKIYPEIVRSYRTQELLAQVQAPNTVLMATSYTPASIYGQTLKTYVPVFGTGSFHARQDDLLVNFADFDGKTVRIIGFSLPNLDAYRAYFDSVSLITVSQDGVPFYAVEGQNFKWAVYRDTVLKDIFQTRHQIPSWLPMTGCPFCQHYCGEVRCSNLSDSAD</sequence>
<comment type="subcellular location">
    <subcellularLocation>
        <location evidence="1">Cell membrane</location>
        <topology evidence="1">Multi-pass membrane protein</topology>
    </subcellularLocation>
</comment>
<evidence type="ECO:0000256" key="8">
    <source>
        <dbReference type="SAM" id="Phobius"/>
    </source>
</evidence>
<feature type="transmembrane region" description="Helical" evidence="8">
    <location>
        <begin position="240"/>
        <end position="259"/>
    </location>
</feature>
<gene>
    <name evidence="10" type="ORF">B9Z44_05350</name>
</gene>
<keyword evidence="5 8" id="KW-0812">Transmembrane</keyword>
<keyword evidence="11" id="KW-1185">Reference proteome</keyword>
<feature type="transmembrane region" description="Helical" evidence="8">
    <location>
        <begin position="326"/>
        <end position="344"/>
    </location>
</feature>
<proteinExistence type="predicted"/>
<evidence type="ECO:0000256" key="2">
    <source>
        <dbReference type="ARBA" id="ARBA00022475"/>
    </source>
</evidence>
<dbReference type="GO" id="GO:0016763">
    <property type="term" value="F:pentosyltransferase activity"/>
    <property type="evidence" value="ECO:0007669"/>
    <property type="project" value="TreeGrafter"/>
</dbReference>
<dbReference type="PANTHER" id="PTHR33908">
    <property type="entry name" value="MANNOSYLTRANSFERASE YKCB-RELATED"/>
    <property type="match status" value="1"/>
</dbReference>
<feature type="domain" description="Glycosyltransferase RgtA/B/C/D-like" evidence="9">
    <location>
        <begin position="53"/>
        <end position="202"/>
    </location>
</feature>
<name>A0A315ESX4_9BURK</name>
<evidence type="ECO:0000256" key="5">
    <source>
        <dbReference type="ARBA" id="ARBA00022692"/>
    </source>
</evidence>
<evidence type="ECO:0000256" key="7">
    <source>
        <dbReference type="ARBA" id="ARBA00023136"/>
    </source>
</evidence>
<dbReference type="RefSeq" id="WP_108401877.1">
    <property type="nucleotide sequence ID" value="NZ_NESP01000001.1"/>
</dbReference>
<keyword evidence="7 8" id="KW-0472">Membrane</keyword>
<dbReference type="PANTHER" id="PTHR33908:SF11">
    <property type="entry name" value="MEMBRANE PROTEIN"/>
    <property type="match status" value="1"/>
</dbReference>
<evidence type="ECO:0000259" key="9">
    <source>
        <dbReference type="Pfam" id="PF13231"/>
    </source>
</evidence>
<feature type="transmembrane region" description="Helical" evidence="8">
    <location>
        <begin position="303"/>
        <end position="320"/>
    </location>
</feature>
<protein>
    <submittedName>
        <fullName evidence="10">Glycosyl transferase</fullName>
    </submittedName>
</protein>
<keyword evidence="4 10" id="KW-0808">Transferase</keyword>
<dbReference type="InterPro" id="IPR050297">
    <property type="entry name" value="LipidA_mod_glycosyltrf_83"/>
</dbReference>
<keyword evidence="6 8" id="KW-1133">Transmembrane helix</keyword>
<dbReference type="Pfam" id="PF13231">
    <property type="entry name" value="PMT_2"/>
    <property type="match status" value="1"/>
</dbReference>
<evidence type="ECO:0000256" key="3">
    <source>
        <dbReference type="ARBA" id="ARBA00022676"/>
    </source>
</evidence>
<keyword evidence="3" id="KW-0328">Glycosyltransferase</keyword>
<feature type="transmembrane region" description="Helical" evidence="8">
    <location>
        <begin position="78"/>
        <end position="95"/>
    </location>
</feature>
<accession>A0A315ESX4</accession>
<dbReference type="AlphaFoldDB" id="A0A315ESX4"/>
<feature type="transmembrane region" description="Helical" evidence="8">
    <location>
        <begin position="274"/>
        <end position="291"/>
    </location>
</feature>